<sequence>MIKLRLFKKTVGHCKDKKLDKTSFDLNVEEAEPFEKLELRPQHTMSEPDDRQINIRTIISGGEIVYSKAKNHKFAQISA</sequence>
<dbReference type="EMBL" id="JAPWTJ010002535">
    <property type="protein sequence ID" value="KAJ8965780.1"/>
    <property type="molecule type" value="Genomic_DNA"/>
</dbReference>
<organism evidence="1 2">
    <name type="scientific">Molorchus minor</name>
    <dbReference type="NCBI Taxonomy" id="1323400"/>
    <lineage>
        <taxon>Eukaryota</taxon>
        <taxon>Metazoa</taxon>
        <taxon>Ecdysozoa</taxon>
        <taxon>Arthropoda</taxon>
        <taxon>Hexapoda</taxon>
        <taxon>Insecta</taxon>
        <taxon>Pterygota</taxon>
        <taxon>Neoptera</taxon>
        <taxon>Endopterygota</taxon>
        <taxon>Coleoptera</taxon>
        <taxon>Polyphaga</taxon>
        <taxon>Cucujiformia</taxon>
        <taxon>Chrysomeloidea</taxon>
        <taxon>Cerambycidae</taxon>
        <taxon>Lamiinae</taxon>
        <taxon>Monochamini</taxon>
        <taxon>Molorchus</taxon>
    </lineage>
</organism>
<evidence type="ECO:0000313" key="1">
    <source>
        <dbReference type="EMBL" id="KAJ8965780.1"/>
    </source>
</evidence>
<dbReference type="Proteomes" id="UP001162164">
    <property type="component" value="Unassembled WGS sequence"/>
</dbReference>
<proteinExistence type="predicted"/>
<comment type="caution">
    <text evidence="1">The sequence shown here is derived from an EMBL/GenBank/DDBJ whole genome shotgun (WGS) entry which is preliminary data.</text>
</comment>
<gene>
    <name evidence="1" type="ORF">NQ317_015729</name>
</gene>
<accession>A0ABQ9IU21</accession>
<name>A0ABQ9IU21_9CUCU</name>
<evidence type="ECO:0000313" key="2">
    <source>
        <dbReference type="Proteomes" id="UP001162164"/>
    </source>
</evidence>
<reference evidence="1" key="1">
    <citation type="journal article" date="2023" name="Insect Mol. Biol.">
        <title>Genome sequencing provides insights into the evolution of gene families encoding plant cell wall-degrading enzymes in longhorned beetles.</title>
        <authorList>
            <person name="Shin N.R."/>
            <person name="Okamura Y."/>
            <person name="Kirsch R."/>
            <person name="Pauchet Y."/>
        </authorList>
    </citation>
    <scope>NUCLEOTIDE SEQUENCE</scope>
    <source>
        <strain evidence="1">MMC_N1</strain>
    </source>
</reference>
<protein>
    <submittedName>
        <fullName evidence="1">Uncharacterized protein</fullName>
    </submittedName>
</protein>
<keyword evidence="2" id="KW-1185">Reference proteome</keyword>